<dbReference type="Proteomes" id="UP000800096">
    <property type="component" value="Unassembled WGS sequence"/>
</dbReference>
<evidence type="ECO:0000313" key="2">
    <source>
        <dbReference type="Proteomes" id="UP000800096"/>
    </source>
</evidence>
<reference evidence="1" key="1">
    <citation type="journal article" date="2020" name="Stud. Mycol.">
        <title>101 Dothideomycetes genomes: a test case for predicting lifestyles and emergence of pathogens.</title>
        <authorList>
            <person name="Haridas S."/>
            <person name="Albert R."/>
            <person name="Binder M."/>
            <person name="Bloem J."/>
            <person name="Labutti K."/>
            <person name="Salamov A."/>
            <person name="Andreopoulos B."/>
            <person name="Baker S."/>
            <person name="Barry K."/>
            <person name="Bills G."/>
            <person name="Bluhm B."/>
            <person name="Cannon C."/>
            <person name="Castanera R."/>
            <person name="Culley D."/>
            <person name="Daum C."/>
            <person name="Ezra D."/>
            <person name="Gonzalez J."/>
            <person name="Henrissat B."/>
            <person name="Kuo A."/>
            <person name="Liang C."/>
            <person name="Lipzen A."/>
            <person name="Lutzoni F."/>
            <person name="Magnuson J."/>
            <person name="Mondo S."/>
            <person name="Nolan M."/>
            <person name="Ohm R."/>
            <person name="Pangilinan J."/>
            <person name="Park H.-J."/>
            <person name="Ramirez L."/>
            <person name="Alfaro M."/>
            <person name="Sun H."/>
            <person name="Tritt A."/>
            <person name="Yoshinaga Y."/>
            <person name="Zwiers L.-H."/>
            <person name="Turgeon B."/>
            <person name="Goodwin S."/>
            <person name="Spatafora J."/>
            <person name="Crous P."/>
            <person name="Grigoriev I."/>
        </authorList>
    </citation>
    <scope>NUCLEOTIDE SEQUENCE</scope>
    <source>
        <strain evidence="1">HMLAC05119</strain>
    </source>
</reference>
<dbReference type="OrthoDB" id="3779631at2759"/>
<proteinExistence type="predicted"/>
<protein>
    <submittedName>
        <fullName evidence="1">Uncharacterized protein</fullName>
    </submittedName>
</protein>
<evidence type="ECO:0000313" key="1">
    <source>
        <dbReference type="EMBL" id="KAF1919930.1"/>
    </source>
</evidence>
<feature type="non-terminal residue" evidence="1">
    <location>
        <position position="1"/>
    </location>
</feature>
<dbReference type="InterPro" id="IPR038883">
    <property type="entry name" value="AN11006-like"/>
</dbReference>
<dbReference type="AlphaFoldDB" id="A0A6A5QYJ2"/>
<gene>
    <name evidence="1" type="ORF">BDU57DRAFT_408044</name>
</gene>
<keyword evidence="2" id="KW-1185">Reference proteome</keyword>
<dbReference type="PANTHER" id="PTHR42085:SF2">
    <property type="entry name" value="F-BOX DOMAIN-CONTAINING PROTEIN"/>
    <property type="match status" value="1"/>
</dbReference>
<sequence length="204" mass="23371">VQFSRSGFMHLAPETRNTIYGMVFDSPLPFFIVASDGVTPGFRLRERSTQSQYEALQSLQALGVVNREMRRETRTFFYAVKHFLILPYGYEYLSIFVSWLAAIGSECRAVLRNVCFAGYMWYQGSAALTQQFHDLLRSCTRLRILTVQIHVWHLCEGRVADVDSFLNFEGPEPHDGSMPEVDISTWADTSVQLPGLRTFRLDIV</sequence>
<accession>A0A6A5QYJ2</accession>
<dbReference type="EMBL" id="ML979133">
    <property type="protein sequence ID" value="KAF1919930.1"/>
    <property type="molecule type" value="Genomic_DNA"/>
</dbReference>
<organism evidence="1 2">
    <name type="scientific">Ampelomyces quisqualis</name>
    <name type="common">Powdery mildew agent</name>
    <dbReference type="NCBI Taxonomy" id="50730"/>
    <lineage>
        <taxon>Eukaryota</taxon>
        <taxon>Fungi</taxon>
        <taxon>Dikarya</taxon>
        <taxon>Ascomycota</taxon>
        <taxon>Pezizomycotina</taxon>
        <taxon>Dothideomycetes</taxon>
        <taxon>Pleosporomycetidae</taxon>
        <taxon>Pleosporales</taxon>
        <taxon>Pleosporineae</taxon>
        <taxon>Phaeosphaeriaceae</taxon>
        <taxon>Ampelomyces</taxon>
    </lineage>
</organism>
<feature type="non-terminal residue" evidence="1">
    <location>
        <position position="204"/>
    </location>
</feature>
<dbReference type="PANTHER" id="PTHR42085">
    <property type="entry name" value="F-BOX DOMAIN-CONTAINING PROTEIN"/>
    <property type="match status" value="1"/>
</dbReference>
<name>A0A6A5QYJ2_AMPQU</name>